<comment type="caution">
    <text evidence="1">The sequence shown here is derived from an EMBL/GenBank/DDBJ whole genome shotgun (WGS) entry which is preliminary data.</text>
</comment>
<protein>
    <submittedName>
        <fullName evidence="1">Spore germination protein</fullName>
    </submittedName>
</protein>
<keyword evidence="2" id="KW-1185">Reference proteome</keyword>
<evidence type="ECO:0000313" key="1">
    <source>
        <dbReference type="EMBL" id="GMQ61905.1"/>
    </source>
</evidence>
<evidence type="ECO:0000313" key="2">
    <source>
        <dbReference type="Proteomes" id="UP001374599"/>
    </source>
</evidence>
<sequence>MRLSKNLTKNIDVINKILPIKKSFDIIGRDITFGNTKGYLVFIDGFAKDDIMLWLLENLQNLPSQNTTINDLKQWISSHIGYIEVETFDDYDTIRDSVLSGAVGLILENQSEGIIIDARSYPARGPEEPDLEKVTRGSRDGLVETVIFNTALIRRRVRDSRLIFEMTTIGKRSKTDVSIGYIADLVNDKLLDDLHKKIDNIQVESLIMAEKSLEELLIKKKWYNPMPQVRFTERPDVVAAHLLEGHIAIIVDTSPSVILLPTTFFHFTQHSEDYYQNPLIGTYIRWIRFLSILIATVLSPLWLMFALNPSYLPEALKFVGPEEVGNIPLFIQFIILEIGLDMLRIASIHTPNTLSTSLGIIGGLILSQFAVDVGWFIPETILYMAIVGICTFASPSIEFALAIRLFRLFLLLLTGLFNAYGFFAGIIIILIIIGTTETFSGMRYTWPLIPYNGKALSNILLRKPIIEIKRNNKKYKDNNKSVN</sequence>
<dbReference type="Proteomes" id="UP001374599">
    <property type="component" value="Unassembled WGS sequence"/>
</dbReference>
<name>A0ACB5UGB1_9FIRM</name>
<reference evidence="1" key="1">
    <citation type="submission" date="2023-09" db="EMBL/GenBank/DDBJ databases">
        <title>Vallitalea sediminicola and Vallitalea maricola sp. nov., anaerobic bacteria isolated from marine sediment.</title>
        <authorList>
            <person name="Hirano S."/>
            <person name="Maeda A."/>
            <person name="Terahara T."/>
            <person name="Mori K."/>
            <person name="Hamada M."/>
            <person name="Matsumoto R."/>
            <person name="Kobayashi T."/>
        </authorList>
    </citation>
    <scope>NUCLEOTIDE SEQUENCE</scope>
    <source>
        <strain evidence="1">AN17-2</strain>
    </source>
</reference>
<proteinExistence type="predicted"/>
<accession>A0ACB5UGB1</accession>
<dbReference type="EMBL" id="BTPU01000017">
    <property type="protein sequence ID" value="GMQ61905.1"/>
    <property type="molecule type" value="Genomic_DNA"/>
</dbReference>
<gene>
    <name evidence="1" type="ORF">AN2V17_11350</name>
</gene>
<organism evidence="1 2">
    <name type="scientific">Vallitalea maricola</name>
    <dbReference type="NCBI Taxonomy" id="3074433"/>
    <lineage>
        <taxon>Bacteria</taxon>
        <taxon>Bacillati</taxon>
        <taxon>Bacillota</taxon>
        <taxon>Clostridia</taxon>
        <taxon>Lachnospirales</taxon>
        <taxon>Vallitaleaceae</taxon>
        <taxon>Vallitalea</taxon>
    </lineage>
</organism>